<name>A0A1A7YUZ0_9TELE</name>
<dbReference type="AlphaFoldDB" id="A0A1A7YUZ0"/>
<sequence>NPNVFPASGCGQRERREKLILVQLVQNPPSQGPEPQGELPLGSDRKVRSQQCYKQRLAVKVIKQQMVGSL</sequence>
<gene>
    <name evidence="2" type="primary">Nfu_g_1_019841</name>
</gene>
<proteinExistence type="predicted"/>
<accession>A0A1A7YUZ0</accession>
<feature type="non-terminal residue" evidence="2">
    <location>
        <position position="70"/>
    </location>
</feature>
<organism evidence="2">
    <name type="scientific">Iconisemion striatum</name>
    <dbReference type="NCBI Taxonomy" id="60296"/>
    <lineage>
        <taxon>Eukaryota</taxon>
        <taxon>Metazoa</taxon>
        <taxon>Chordata</taxon>
        <taxon>Craniata</taxon>
        <taxon>Vertebrata</taxon>
        <taxon>Euteleostomi</taxon>
        <taxon>Actinopterygii</taxon>
        <taxon>Neopterygii</taxon>
        <taxon>Teleostei</taxon>
        <taxon>Neoteleostei</taxon>
        <taxon>Acanthomorphata</taxon>
        <taxon>Ovalentaria</taxon>
        <taxon>Atherinomorphae</taxon>
        <taxon>Cyprinodontiformes</taxon>
        <taxon>Nothobranchiidae</taxon>
        <taxon>Iconisemion</taxon>
    </lineage>
</organism>
<reference evidence="2" key="2">
    <citation type="submission" date="2016-06" db="EMBL/GenBank/DDBJ databases">
        <title>The genome of a short-lived fish provides insights into sex chromosome evolution and the genetic control of aging.</title>
        <authorList>
            <person name="Reichwald K."/>
            <person name="Felder M."/>
            <person name="Petzold A."/>
            <person name="Koch P."/>
            <person name="Groth M."/>
            <person name="Platzer M."/>
        </authorList>
    </citation>
    <scope>NUCLEOTIDE SEQUENCE</scope>
    <source>
        <tissue evidence="2">Brain</tissue>
    </source>
</reference>
<feature type="non-terminal residue" evidence="2">
    <location>
        <position position="1"/>
    </location>
</feature>
<protein>
    <submittedName>
        <fullName evidence="2">Uncharacterized protein</fullName>
    </submittedName>
</protein>
<feature type="region of interest" description="Disordered" evidence="1">
    <location>
        <begin position="26"/>
        <end position="45"/>
    </location>
</feature>
<dbReference type="EMBL" id="HADX01011774">
    <property type="protein sequence ID" value="SBP34006.1"/>
    <property type="molecule type" value="Transcribed_RNA"/>
</dbReference>
<evidence type="ECO:0000313" key="2">
    <source>
        <dbReference type="EMBL" id="SBP34006.1"/>
    </source>
</evidence>
<reference evidence="2" key="1">
    <citation type="submission" date="2016-05" db="EMBL/GenBank/DDBJ databases">
        <authorList>
            <person name="Lavstsen T."/>
            <person name="Jespersen J.S."/>
        </authorList>
    </citation>
    <scope>NUCLEOTIDE SEQUENCE</scope>
    <source>
        <tissue evidence="2">Brain</tissue>
    </source>
</reference>
<evidence type="ECO:0000256" key="1">
    <source>
        <dbReference type="SAM" id="MobiDB-lite"/>
    </source>
</evidence>